<accession>A0ABN6IEA0</accession>
<evidence type="ECO:0000259" key="3">
    <source>
        <dbReference type="Pfam" id="PF23213"/>
    </source>
</evidence>
<proteinExistence type="predicted"/>
<dbReference type="SUPFAM" id="SSF159245">
    <property type="entry name" value="AttH-like"/>
    <property type="match status" value="1"/>
</dbReference>
<dbReference type="InterPro" id="IPR055492">
    <property type="entry name" value="DUF7064"/>
</dbReference>
<dbReference type="EMBL" id="AP024828">
    <property type="protein sequence ID" value="BCZ22097.1"/>
    <property type="molecule type" value="Genomic_DNA"/>
</dbReference>
<evidence type="ECO:0000313" key="4">
    <source>
        <dbReference type="EMBL" id="BCZ22097.1"/>
    </source>
</evidence>
<feature type="region of interest" description="Disordered" evidence="1">
    <location>
        <begin position="1"/>
        <end position="25"/>
    </location>
</feature>
<sequence>MTRRMSKQYSYDDEGSHEPASDDPDWQESVFVHWYDRAAGIGGVSRIGHEPNRPDGGRSALHCFVATTDGTRLRRNDFQLPFEPAASPRGFRSGGSEWHVDAGAPRLVINEPGVHIDLRMDNFYPLTDFFPPQGSMTEDFAKDHYETSGRIRGSARLDGRSFDVDGMYHRDHSWGLRKATTLKSHRWISGTFGPDLSFGSIIWHAADESMVRVGYLVRDGEVNYAADVDAVTFLEPDGLTHRGGEVRWWMPDGDVFELRAEPVDAVVAQLHNAYYVDSICDVRFPGGGDRWGICDFEISNNARLGTAPVGTSINAALASGLTKRQ</sequence>
<dbReference type="Pfam" id="PF23212">
    <property type="entry name" value="DUF7064"/>
    <property type="match status" value="1"/>
</dbReference>
<reference evidence="4 5" key="1">
    <citation type="submission" date="2021-07" db="EMBL/GenBank/DDBJ databases">
        <title>Complete genome sequence of nontuberculous Mycobacterium sp. TY59.</title>
        <authorList>
            <person name="Fukushima K."/>
        </authorList>
    </citation>
    <scope>NUCLEOTIDE SEQUENCE [LARGE SCALE GENOMIC DNA]</scope>
    <source>
        <strain evidence="4 5">TY59</strain>
    </source>
</reference>
<dbReference type="Proteomes" id="UP000826012">
    <property type="component" value="Chromosome"/>
</dbReference>
<protein>
    <recommendedName>
        <fullName evidence="6">Propanediol utilization protein</fullName>
    </recommendedName>
</protein>
<evidence type="ECO:0000313" key="5">
    <source>
        <dbReference type="Proteomes" id="UP000826012"/>
    </source>
</evidence>
<organism evidence="4 5">
    <name type="scientific">Mycobacterium senriense</name>
    <dbReference type="NCBI Taxonomy" id="2775496"/>
    <lineage>
        <taxon>Bacteria</taxon>
        <taxon>Bacillati</taxon>
        <taxon>Actinomycetota</taxon>
        <taxon>Actinomycetes</taxon>
        <taxon>Mycobacteriales</taxon>
        <taxon>Mycobacteriaceae</taxon>
        <taxon>Mycobacterium</taxon>
        <taxon>Mycobacterium avium complex (MAC)</taxon>
    </lineage>
</organism>
<evidence type="ECO:0008006" key="6">
    <source>
        <dbReference type="Google" id="ProtNLM"/>
    </source>
</evidence>
<dbReference type="InterPro" id="IPR055493">
    <property type="entry name" value="DUF7065"/>
</dbReference>
<keyword evidence="5" id="KW-1185">Reference proteome</keyword>
<evidence type="ECO:0000259" key="2">
    <source>
        <dbReference type="Pfam" id="PF23212"/>
    </source>
</evidence>
<gene>
    <name evidence="4" type="ORF">MTY59_19520</name>
</gene>
<dbReference type="Pfam" id="PF23213">
    <property type="entry name" value="DUF7065"/>
    <property type="match status" value="1"/>
</dbReference>
<name>A0ABN6IEA0_9MYCO</name>
<evidence type="ECO:0000256" key="1">
    <source>
        <dbReference type="SAM" id="MobiDB-lite"/>
    </source>
</evidence>
<feature type="domain" description="DUF7064" evidence="2">
    <location>
        <begin position="180"/>
        <end position="301"/>
    </location>
</feature>
<feature type="domain" description="DUF7065" evidence="3">
    <location>
        <begin position="13"/>
        <end position="177"/>
    </location>
</feature>